<dbReference type="Proteomes" id="UP000595703">
    <property type="component" value="Chromosome"/>
</dbReference>
<reference evidence="5 6" key="3">
    <citation type="journal article" date="2011" name="Nat. Chem. Biol.">
        <title>Reveromycin A biosynthesis uses RevG and RevJ for stereospecific spiroacetal formation.</title>
        <authorList>
            <person name="Takahashi S."/>
            <person name="Toyoda A."/>
            <person name="Sekiyama Y."/>
            <person name="Takagi H."/>
            <person name="Nogawa T."/>
            <person name="Uramoto M."/>
            <person name="Suzuki R."/>
            <person name="Koshino H."/>
            <person name="Kumano T."/>
            <person name="Panthee S."/>
            <person name="Dairi T."/>
            <person name="Ishikawa J."/>
            <person name="Ikeda H."/>
            <person name="Sakaki Y."/>
            <person name="Osada H."/>
        </authorList>
    </citation>
    <scope>NUCLEOTIDE SEQUENCE [LARGE SCALE GENOMIC DNA]</scope>
    <source>
        <strain evidence="5 6">SN-593</strain>
    </source>
</reference>
<dbReference type="Pfam" id="PF09084">
    <property type="entry name" value="NMT1"/>
    <property type="match status" value="1"/>
</dbReference>
<keyword evidence="6" id="KW-1185">Reference proteome</keyword>
<comment type="similarity">
    <text evidence="2">Belongs to the bacterial solute-binding protein SsuA/TauA family.</text>
</comment>
<reference evidence="5 6" key="2">
    <citation type="journal article" date="2011" name="J. Antibiot.">
        <title>Furaquinocins I and J: novel polyketide isoprenoid hybrid compounds from Streptomyces reveromyceticus SN-593.</title>
        <authorList>
            <person name="Panthee S."/>
            <person name="Takahashi S."/>
            <person name="Takagi H."/>
            <person name="Nogawa T."/>
            <person name="Oowada E."/>
            <person name="Uramoto M."/>
            <person name="Osada H."/>
        </authorList>
    </citation>
    <scope>NUCLEOTIDE SEQUENCE [LARGE SCALE GENOMIC DNA]</scope>
    <source>
        <strain evidence="5 6">SN-593</strain>
    </source>
</reference>
<gene>
    <name evidence="5" type="ORF">RVR_520</name>
</gene>
<evidence type="ECO:0000256" key="3">
    <source>
        <dbReference type="ARBA" id="ARBA00022729"/>
    </source>
</evidence>
<evidence type="ECO:0000313" key="5">
    <source>
        <dbReference type="EMBL" id="BBA95601.1"/>
    </source>
</evidence>
<evidence type="ECO:0000259" key="4">
    <source>
        <dbReference type="Pfam" id="PF09084"/>
    </source>
</evidence>
<reference evidence="5 6" key="1">
    <citation type="journal article" date="2010" name="J. Bacteriol.">
        <title>Biochemical characterization of a novel indole prenyltransferase from Streptomyces sp. SN-593.</title>
        <authorList>
            <person name="Takahashi S."/>
            <person name="Takagi H."/>
            <person name="Toyoda A."/>
            <person name="Uramoto M."/>
            <person name="Nogawa T."/>
            <person name="Ueki M."/>
            <person name="Sakaki Y."/>
            <person name="Osada H."/>
        </authorList>
    </citation>
    <scope>NUCLEOTIDE SEQUENCE [LARGE SCALE GENOMIC DNA]</scope>
    <source>
        <strain evidence="5 6">SN-593</strain>
    </source>
</reference>
<evidence type="ECO:0000256" key="1">
    <source>
        <dbReference type="ARBA" id="ARBA00004418"/>
    </source>
</evidence>
<keyword evidence="3" id="KW-0732">Signal</keyword>
<dbReference type="KEGG" id="arev:RVR_520"/>
<accession>A0A7U3UN33</accession>
<dbReference type="PANTHER" id="PTHR30024:SF47">
    <property type="entry name" value="TAURINE-BINDING PERIPLASMIC PROTEIN"/>
    <property type="match status" value="1"/>
</dbReference>
<dbReference type="Gene3D" id="3.40.190.10">
    <property type="entry name" value="Periplasmic binding protein-like II"/>
    <property type="match status" value="2"/>
</dbReference>
<sequence>MAAGAVAAAVTFTVAGCSSSSGGSSSGASASHSINIVFGSNSASYTDLFVGIDQGIFKKHGLNVKLTTLSGGATASTSALAGGHADMAYAQGSNIASAILEGGKFTVIGMTQSHYNLQLWTNPSVTSAQGLKGKKVSSGQPGTESDEGWTAYLEANGMQRSDVTTVYTGGANTGQFTALETGGVQGTLSTPPDDLVLRTHGMRLLGDLTDLPNATDSVVVSDKWLSANPTIAKSFIEADKEALEYARSHKTEAVKSIEKHTRSANTADATEAYEFYLKVLNPTPVLDAADIATLKTAFATAAKSKGKTAPADITPYYKVIS</sequence>
<reference evidence="5 6" key="4">
    <citation type="journal article" date="2020" name="Sci. Rep.">
        <title>beta-carboline chemical signals induce reveromycin production through a LuxR family regulator in Streptomyces sp. SN-593.</title>
        <authorList>
            <person name="Panthee S."/>
            <person name="Kito N."/>
            <person name="Hayashi T."/>
            <person name="Shimizu T."/>
            <person name="Ishikawa J."/>
            <person name="Hamamoto H."/>
            <person name="Osada H."/>
            <person name="Takahashi S."/>
        </authorList>
    </citation>
    <scope>NUCLEOTIDE SEQUENCE [LARGE SCALE GENOMIC DNA]</scope>
    <source>
        <strain evidence="5 6">SN-593</strain>
    </source>
</reference>
<evidence type="ECO:0000256" key="2">
    <source>
        <dbReference type="ARBA" id="ARBA00010742"/>
    </source>
</evidence>
<dbReference type="EMBL" id="AP018365">
    <property type="protein sequence ID" value="BBA95601.1"/>
    <property type="molecule type" value="Genomic_DNA"/>
</dbReference>
<dbReference type="InterPro" id="IPR015168">
    <property type="entry name" value="SsuA/THI5"/>
</dbReference>
<dbReference type="SUPFAM" id="SSF53850">
    <property type="entry name" value="Periplasmic binding protein-like II"/>
    <property type="match status" value="1"/>
</dbReference>
<comment type="subcellular location">
    <subcellularLocation>
        <location evidence="1">Periplasm</location>
    </subcellularLocation>
</comment>
<name>A0A7U3UN33_9ACTN</name>
<organism evidence="5 6">
    <name type="scientific">Actinacidiphila reveromycinica</name>
    <dbReference type="NCBI Taxonomy" id="659352"/>
    <lineage>
        <taxon>Bacteria</taxon>
        <taxon>Bacillati</taxon>
        <taxon>Actinomycetota</taxon>
        <taxon>Actinomycetes</taxon>
        <taxon>Kitasatosporales</taxon>
        <taxon>Streptomycetaceae</taxon>
        <taxon>Actinacidiphila</taxon>
    </lineage>
</organism>
<feature type="domain" description="SsuA/THI5-like" evidence="4">
    <location>
        <begin position="45"/>
        <end position="253"/>
    </location>
</feature>
<dbReference type="PANTHER" id="PTHR30024">
    <property type="entry name" value="ALIPHATIC SULFONATES-BINDING PROTEIN-RELATED"/>
    <property type="match status" value="1"/>
</dbReference>
<evidence type="ECO:0000313" key="6">
    <source>
        <dbReference type="Proteomes" id="UP000595703"/>
    </source>
</evidence>
<proteinExistence type="inferred from homology"/>
<dbReference type="AlphaFoldDB" id="A0A7U3UN33"/>
<protein>
    <recommendedName>
        <fullName evidence="4">SsuA/THI5-like domain-containing protein</fullName>
    </recommendedName>
</protein>
<dbReference type="GO" id="GO:0042597">
    <property type="term" value="C:periplasmic space"/>
    <property type="evidence" value="ECO:0007669"/>
    <property type="project" value="UniProtKB-SubCell"/>
</dbReference>